<dbReference type="EnsemblMetazoa" id="GBRI011193-RA">
    <property type="protein sequence ID" value="GBRI011193-PA"/>
    <property type="gene ID" value="GBRI011193"/>
</dbReference>
<feature type="domain" description="THAP-type" evidence="14">
    <location>
        <begin position="1"/>
        <end position="79"/>
    </location>
</feature>
<keyword evidence="9" id="KW-0804">Transcription</keyword>
<dbReference type="InterPro" id="IPR038441">
    <property type="entry name" value="THAP_Znf_sf"/>
</dbReference>
<name>A0A1A9W9J6_9MUSC</name>
<dbReference type="STRING" id="37001.A0A1A9W9J6"/>
<dbReference type="GO" id="GO:0008270">
    <property type="term" value="F:zinc ion binding"/>
    <property type="evidence" value="ECO:0007669"/>
    <property type="project" value="UniProtKB-KW"/>
</dbReference>
<dbReference type="SMART" id="SM00692">
    <property type="entry name" value="DM3"/>
    <property type="match status" value="2"/>
</dbReference>
<keyword evidence="7 13" id="KW-0175">Coiled coil</keyword>
<evidence type="ECO:0000256" key="6">
    <source>
        <dbReference type="ARBA" id="ARBA00023015"/>
    </source>
</evidence>
<evidence type="ECO:0000256" key="9">
    <source>
        <dbReference type="ARBA" id="ARBA00023163"/>
    </source>
</evidence>
<reference evidence="16" key="1">
    <citation type="submission" date="2014-03" db="EMBL/GenBank/DDBJ databases">
        <authorList>
            <person name="Aksoy S."/>
            <person name="Warren W."/>
            <person name="Wilson R.K."/>
        </authorList>
    </citation>
    <scope>NUCLEOTIDE SEQUENCE [LARGE SCALE GENOMIC DNA]</scope>
    <source>
        <strain evidence="16">IAEA</strain>
    </source>
</reference>
<evidence type="ECO:0000256" key="8">
    <source>
        <dbReference type="ARBA" id="ARBA00023125"/>
    </source>
</evidence>
<proteinExistence type="inferred from homology"/>
<dbReference type="Pfam" id="PF05485">
    <property type="entry name" value="THAP"/>
    <property type="match status" value="2"/>
</dbReference>
<dbReference type="VEuPathDB" id="VectorBase:GBRI011193"/>
<evidence type="ECO:0000256" key="12">
    <source>
        <dbReference type="PROSITE-ProRule" id="PRU00309"/>
    </source>
</evidence>
<dbReference type="GO" id="GO:0005654">
    <property type="term" value="C:nucleoplasm"/>
    <property type="evidence" value="ECO:0007669"/>
    <property type="project" value="UniProtKB-SubCell"/>
</dbReference>
<evidence type="ECO:0000256" key="2">
    <source>
        <dbReference type="ARBA" id="ARBA00006177"/>
    </source>
</evidence>
<evidence type="ECO:0000256" key="5">
    <source>
        <dbReference type="ARBA" id="ARBA00022833"/>
    </source>
</evidence>
<evidence type="ECO:0000256" key="13">
    <source>
        <dbReference type="SAM" id="Coils"/>
    </source>
</evidence>
<evidence type="ECO:0000259" key="14">
    <source>
        <dbReference type="PROSITE" id="PS50950"/>
    </source>
</evidence>
<dbReference type="Proteomes" id="UP000091820">
    <property type="component" value="Unassembled WGS sequence"/>
</dbReference>
<comment type="similarity">
    <text evidence="2">Belongs to the THAP1 family.</text>
</comment>
<keyword evidence="16" id="KW-1185">Reference proteome</keyword>
<accession>A0A1A9W9J6</accession>
<feature type="coiled-coil region" evidence="13">
    <location>
        <begin position="281"/>
        <end position="308"/>
    </location>
</feature>
<dbReference type="InterPro" id="IPR026516">
    <property type="entry name" value="THAP1/10"/>
</dbReference>
<evidence type="ECO:0000256" key="10">
    <source>
        <dbReference type="ARBA" id="ARBA00023242"/>
    </source>
</evidence>
<keyword evidence="8 12" id="KW-0238">DNA-binding</keyword>
<keyword evidence="10" id="KW-0539">Nucleus</keyword>
<dbReference type="InterPro" id="IPR006612">
    <property type="entry name" value="THAP_Znf"/>
</dbReference>
<evidence type="ECO:0000313" key="15">
    <source>
        <dbReference type="EnsemblMetazoa" id="GBRI011193-PA"/>
    </source>
</evidence>
<dbReference type="AlphaFoldDB" id="A0A1A9W9J6"/>
<dbReference type="SMART" id="SM00980">
    <property type="entry name" value="THAP"/>
    <property type="match status" value="2"/>
</dbReference>
<keyword evidence="3" id="KW-0479">Metal-binding</keyword>
<comment type="subcellular location">
    <subcellularLocation>
        <location evidence="1">Nucleus</location>
        <location evidence="1">Nucleoplasm</location>
    </subcellularLocation>
</comment>
<organism evidence="15 16">
    <name type="scientific">Glossina brevipalpis</name>
    <dbReference type="NCBI Taxonomy" id="37001"/>
    <lineage>
        <taxon>Eukaryota</taxon>
        <taxon>Metazoa</taxon>
        <taxon>Ecdysozoa</taxon>
        <taxon>Arthropoda</taxon>
        <taxon>Hexapoda</taxon>
        <taxon>Insecta</taxon>
        <taxon>Pterygota</taxon>
        <taxon>Neoptera</taxon>
        <taxon>Endopterygota</taxon>
        <taxon>Diptera</taxon>
        <taxon>Brachycera</taxon>
        <taxon>Muscomorpha</taxon>
        <taxon>Hippoboscoidea</taxon>
        <taxon>Glossinidae</taxon>
        <taxon>Glossina</taxon>
    </lineage>
</organism>
<dbReference type="PANTHER" id="PTHR46600:SF1">
    <property type="entry name" value="THAP DOMAIN-CONTAINING PROTEIN 1"/>
    <property type="match status" value="1"/>
</dbReference>
<keyword evidence="5" id="KW-0862">Zinc</keyword>
<sequence length="320" mass="36696">MKNVHGKKCVASDCTGRKKGEGIRFFTFPKDAKLRKKWCENLGINEKSLRSNFRVCSRHFELHLIGTKKLNRFALPTVALGLTGHIVHRSTDPIWSGRMCAAKGCTVNRRQEGTKHYKLFQVPRDETGLWWAKVLSFELTKKVMFVCEKHFSKHDVGKLRLYKGALPKTDTSQNVVTKQGISNPDADTISVTDFDMSNEGLNVKNIDNIGMDESTETALTVLPVERTYERKGLAEYIIPEEIEEFSGLKTRARLLNFGPVKCSEECRRGFEEKERKHITRELKLSEENEQLKEKIKKLEEQLQKYQSSVVNPDISIELFS</sequence>
<reference evidence="15" key="2">
    <citation type="submission" date="2020-05" db="UniProtKB">
        <authorList>
            <consortium name="EnsemblMetazoa"/>
        </authorList>
    </citation>
    <scope>IDENTIFICATION</scope>
    <source>
        <strain evidence="15">IAEA</strain>
    </source>
</reference>
<dbReference type="PROSITE" id="PS50950">
    <property type="entry name" value="ZF_THAP"/>
    <property type="match status" value="2"/>
</dbReference>
<protein>
    <recommendedName>
        <fullName evidence="14">THAP-type domain-containing protein</fullName>
    </recommendedName>
</protein>
<dbReference type="SUPFAM" id="SSF57716">
    <property type="entry name" value="Glucocorticoid receptor-like (DNA-binding domain)"/>
    <property type="match status" value="2"/>
</dbReference>
<evidence type="ECO:0000256" key="3">
    <source>
        <dbReference type="ARBA" id="ARBA00022723"/>
    </source>
</evidence>
<evidence type="ECO:0000256" key="11">
    <source>
        <dbReference type="ARBA" id="ARBA00023306"/>
    </source>
</evidence>
<dbReference type="Gene3D" id="6.20.210.20">
    <property type="entry name" value="THAP domain"/>
    <property type="match status" value="1"/>
</dbReference>
<feature type="domain" description="THAP-type" evidence="14">
    <location>
        <begin position="96"/>
        <end position="170"/>
    </location>
</feature>
<keyword evidence="6" id="KW-0805">Transcription regulation</keyword>
<evidence type="ECO:0000256" key="4">
    <source>
        <dbReference type="ARBA" id="ARBA00022771"/>
    </source>
</evidence>
<dbReference type="GO" id="GO:0043565">
    <property type="term" value="F:sequence-specific DNA binding"/>
    <property type="evidence" value="ECO:0007669"/>
    <property type="project" value="InterPro"/>
</dbReference>
<evidence type="ECO:0000256" key="1">
    <source>
        <dbReference type="ARBA" id="ARBA00004642"/>
    </source>
</evidence>
<keyword evidence="11" id="KW-0131">Cell cycle</keyword>
<evidence type="ECO:0000313" key="16">
    <source>
        <dbReference type="Proteomes" id="UP000091820"/>
    </source>
</evidence>
<evidence type="ECO:0000256" key="7">
    <source>
        <dbReference type="ARBA" id="ARBA00023054"/>
    </source>
</evidence>
<keyword evidence="4 12" id="KW-0863">Zinc-finger</keyword>
<dbReference type="PANTHER" id="PTHR46600">
    <property type="entry name" value="THAP DOMAIN-CONTAINING"/>
    <property type="match status" value="1"/>
</dbReference>